<dbReference type="GeneID" id="111282986"/>
<dbReference type="RefSeq" id="XP_022727053.1">
    <property type="nucleotide sequence ID" value="XM_022871318.1"/>
</dbReference>
<keyword evidence="1" id="KW-0472">Membrane</keyword>
<protein>
    <submittedName>
        <fullName evidence="3">Uncharacterized protein LOC111282986</fullName>
    </submittedName>
</protein>
<accession>A0A6P5XFL6</accession>
<organism evidence="2 3">
    <name type="scientific">Durio zibethinus</name>
    <name type="common">Durian</name>
    <dbReference type="NCBI Taxonomy" id="66656"/>
    <lineage>
        <taxon>Eukaryota</taxon>
        <taxon>Viridiplantae</taxon>
        <taxon>Streptophyta</taxon>
        <taxon>Embryophyta</taxon>
        <taxon>Tracheophyta</taxon>
        <taxon>Spermatophyta</taxon>
        <taxon>Magnoliopsida</taxon>
        <taxon>eudicotyledons</taxon>
        <taxon>Gunneridae</taxon>
        <taxon>Pentapetalae</taxon>
        <taxon>rosids</taxon>
        <taxon>malvids</taxon>
        <taxon>Malvales</taxon>
        <taxon>Malvaceae</taxon>
        <taxon>Helicteroideae</taxon>
        <taxon>Durio</taxon>
    </lineage>
</organism>
<feature type="transmembrane region" description="Helical" evidence="1">
    <location>
        <begin position="31"/>
        <end position="52"/>
    </location>
</feature>
<feature type="transmembrane region" description="Helical" evidence="1">
    <location>
        <begin position="255"/>
        <end position="283"/>
    </location>
</feature>
<proteinExistence type="predicted"/>
<dbReference type="PANTHER" id="PTHR33133:SF24">
    <property type="entry name" value="OS01G0800300 PROTEIN"/>
    <property type="match status" value="1"/>
</dbReference>
<feature type="transmembrane region" description="Helical" evidence="1">
    <location>
        <begin position="164"/>
        <end position="197"/>
    </location>
</feature>
<dbReference type="PANTHER" id="PTHR33133">
    <property type="entry name" value="OS08G0107100 PROTEIN-RELATED"/>
    <property type="match status" value="1"/>
</dbReference>
<dbReference type="OrthoDB" id="1908649at2759"/>
<dbReference type="KEGG" id="dzi:111282986"/>
<sequence length="321" mass="35629">MDLAPEELQFLSIPDILRESISIPKRSPKTFCLITLALIFPLSFAILAHSLFTHPILTQLESHPLADPAQTRHEWTLLLTFQFFYLIFLFAFSLLSTAAVVFTVASLYTSKPVSFSSTISAIPKVFKRLFITFGWVSLLMFVYNALLIAFFVLFVIAVDTQNALLSFLAFMVILVLFLGVHVYITALWHLASVVSVLEPVYGLAAMKKSYELLKRRVKMAFILVFGYLAICAVIGGIFGTVVVHGGESYGVFGRIAVGGFLVGVLVIVNLVGLLVQSVFYYVCKSYHHQGIDKSALHDHLGGYLGEYVPLKTSIQMENLDA</sequence>
<evidence type="ECO:0000313" key="2">
    <source>
        <dbReference type="Proteomes" id="UP000515121"/>
    </source>
</evidence>
<feature type="transmembrane region" description="Helical" evidence="1">
    <location>
        <begin position="217"/>
        <end position="243"/>
    </location>
</feature>
<keyword evidence="1" id="KW-0812">Transmembrane</keyword>
<feature type="transmembrane region" description="Helical" evidence="1">
    <location>
        <begin position="83"/>
        <end position="108"/>
    </location>
</feature>
<name>A0A6P5XFL6_DURZI</name>
<feature type="transmembrane region" description="Helical" evidence="1">
    <location>
        <begin position="129"/>
        <end position="158"/>
    </location>
</feature>
<keyword evidence="1" id="KW-1133">Transmembrane helix</keyword>
<reference evidence="3" key="1">
    <citation type="submission" date="2025-08" db="UniProtKB">
        <authorList>
            <consortium name="RefSeq"/>
        </authorList>
    </citation>
    <scope>IDENTIFICATION</scope>
    <source>
        <tissue evidence="3">Fruit stalk</tissue>
    </source>
</reference>
<evidence type="ECO:0000313" key="3">
    <source>
        <dbReference type="RefSeq" id="XP_022727053.1"/>
    </source>
</evidence>
<keyword evidence="2" id="KW-1185">Reference proteome</keyword>
<evidence type="ECO:0000256" key="1">
    <source>
        <dbReference type="SAM" id="Phobius"/>
    </source>
</evidence>
<gene>
    <name evidence="3" type="primary">LOC111282986</name>
</gene>
<dbReference type="AlphaFoldDB" id="A0A6P5XFL6"/>
<dbReference type="Proteomes" id="UP000515121">
    <property type="component" value="Unplaced"/>
</dbReference>